<dbReference type="Pfam" id="PF23441">
    <property type="entry name" value="SDR"/>
    <property type="match status" value="1"/>
</dbReference>
<protein>
    <submittedName>
        <fullName evidence="4">Uncharacterized protein</fullName>
    </submittedName>
</protein>
<dbReference type="PANTHER" id="PTHR43477">
    <property type="entry name" value="DIHYDROANTICAPSIN 7-DEHYDROGENASE"/>
    <property type="match status" value="1"/>
</dbReference>
<evidence type="ECO:0000313" key="4">
    <source>
        <dbReference type="EMBL" id="UNI16371.1"/>
    </source>
</evidence>
<accession>A0A9Q8V974</accession>
<dbReference type="EMBL" id="CP086355">
    <property type="protein sequence ID" value="UNI16371.1"/>
    <property type="molecule type" value="Genomic_DNA"/>
</dbReference>
<dbReference type="GO" id="GO:0016491">
    <property type="term" value="F:oxidoreductase activity"/>
    <property type="evidence" value="ECO:0007669"/>
    <property type="project" value="UniProtKB-KW"/>
</dbReference>
<sequence length="273" mass="29198">MSTPLRFISKLHGRRVLVLGGTSGIGFAVAEAALEHGAHVIVSSSNQEKVNNAITRLRKVACPLEPNSSDPGTTHVTGKTCNVGNRATLKANLEALLEFATSSRTQLLDHVVYTVGDHIVMATYRQSTVEDLENRQLVRLTAPAILGGLLPNYVTKSPTSSYTLTSSTTAVKPPPLLTSYTTQTVAVQGLARGLAVELKPVRVNAIEMGLVPTEMHDPWPQEMKDFVFSKYKDATLTGSLGNVVDAAEPYLFCMKSAYITGTSIVSDGGNSLV</sequence>
<dbReference type="InterPro" id="IPR002347">
    <property type="entry name" value="SDR_fam"/>
</dbReference>
<dbReference type="RefSeq" id="XP_047839852.1">
    <property type="nucleotide sequence ID" value="XM_047983880.1"/>
</dbReference>
<gene>
    <name evidence="4" type="ORF">JDV02_002807</name>
</gene>
<keyword evidence="5" id="KW-1185">Reference proteome</keyword>
<evidence type="ECO:0000256" key="2">
    <source>
        <dbReference type="ARBA" id="ARBA00022857"/>
    </source>
</evidence>
<dbReference type="Proteomes" id="UP000829364">
    <property type="component" value="Chromosome 2"/>
</dbReference>
<evidence type="ECO:0000256" key="1">
    <source>
        <dbReference type="ARBA" id="ARBA00006484"/>
    </source>
</evidence>
<dbReference type="OrthoDB" id="294295at2759"/>
<dbReference type="PANTHER" id="PTHR43477:SF1">
    <property type="entry name" value="DIHYDROANTICAPSIN 7-DEHYDROGENASE"/>
    <property type="match status" value="1"/>
</dbReference>
<keyword evidence="3" id="KW-0560">Oxidoreductase</keyword>
<dbReference type="Gene3D" id="3.40.50.720">
    <property type="entry name" value="NAD(P)-binding Rossmann-like Domain"/>
    <property type="match status" value="1"/>
</dbReference>
<dbReference type="GeneID" id="72064767"/>
<proteinExistence type="inferred from homology"/>
<dbReference type="PRINTS" id="PR00081">
    <property type="entry name" value="GDHRDH"/>
</dbReference>
<dbReference type="InterPro" id="IPR036291">
    <property type="entry name" value="NAD(P)-bd_dom_sf"/>
</dbReference>
<dbReference type="SUPFAM" id="SSF51735">
    <property type="entry name" value="NAD(P)-binding Rossmann-fold domains"/>
    <property type="match status" value="1"/>
</dbReference>
<name>A0A9Q8V974_9HYPO</name>
<dbReference type="AlphaFoldDB" id="A0A9Q8V974"/>
<dbReference type="InterPro" id="IPR057571">
    <property type="entry name" value="SDR_PhqE-like"/>
</dbReference>
<keyword evidence="2" id="KW-0521">NADP</keyword>
<comment type="similarity">
    <text evidence="1">Belongs to the short-chain dehydrogenases/reductases (SDR) family.</text>
</comment>
<evidence type="ECO:0000313" key="5">
    <source>
        <dbReference type="Proteomes" id="UP000829364"/>
    </source>
</evidence>
<organism evidence="4 5">
    <name type="scientific">Purpureocillium takamizusanense</name>
    <dbReference type="NCBI Taxonomy" id="2060973"/>
    <lineage>
        <taxon>Eukaryota</taxon>
        <taxon>Fungi</taxon>
        <taxon>Dikarya</taxon>
        <taxon>Ascomycota</taxon>
        <taxon>Pezizomycotina</taxon>
        <taxon>Sordariomycetes</taxon>
        <taxon>Hypocreomycetidae</taxon>
        <taxon>Hypocreales</taxon>
        <taxon>Ophiocordycipitaceae</taxon>
        <taxon>Purpureocillium</taxon>
    </lineage>
</organism>
<dbReference type="InterPro" id="IPR051122">
    <property type="entry name" value="SDR_DHRS6-like"/>
</dbReference>
<reference evidence="4" key="1">
    <citation type="submission" date="2021-11" db="EMBL/GenBank/DDBJ databases">
        <title>Purpureocillium_takamizusanense_genome.</title>
        <authorList>
            <person name="Nguyen N.-H."/>
        </authorList>
    </citation>
    <scope>NUCLEOTIDE SEQUENCE</scope>
    <source>
        <strain evidence="4">PT3</strain>
    </source>
</reference>
<dbReference type="KEGG" id="ptkz:JDV02_002807"/>
<evidence type="ECO:0000256" key="3">
    <source>
        <dbReference type="ARBA" id="ARBA00023002"/>
    </source>
</evidence>